<dbReference type="EMBL" id="FSQX01000001">
    <property type="protein sequence ID" value="SIN60852.1"/>
    <property type="molecule type" value="Genomic_DNA"/>
</dbReference>
<dbReference type="GeneID" id="97278476"/>
<name>A0A1N6IC01_9GAMM</name>
<evidence type="ECO:0000313" key="5">
    <source>
        <dbReference type="Proteomes" id="UP000199493"/>
    </source>
</evidence>
<dbReference type="STRING" id="77097.SAMN04490369_104712"/>
<reference evidence="2 5" key="1">
    <citation type="submission" date="2016-10" db="EMBL/GenBank/DDBJ databases">
        <authorList>
            <person name="de Groot N.N."/>
        </authorList>
    </citation>
    <scope>NUCLEOTIDE SEQUENCE [LARGE SCALE GENOMIC DNA]</scope>
    <source>
        <strain evidence="2 5">558</strain>
    </source>
</reference>
<sequence length="109" mass="12399">MLQALAPKSLAMAKVKKQLTPAQKSAKKAAQADRQRKYQWVFMNGKQARIKRPPTVDGMPVDQFIEENADPVWLHQNELWELMPIEDDLFGSEPSTESSETEDENGIPF</sequence>
<dbReference type="EMBL" id="FODB01000047">
    <property type="protein sequence ID" value="SEO13060.1"/>
    <property type="molecule type" value="Genomic_DNA"/>
</dbReference>
<accession>A0A1N6IC01</accession>
<protein>
    <submittedName>
        <fullName evidence="3">Uncharacterized protein</fullName>
    </submittedName>
</protein>
<feature type="region of interest" description="Disordered" evidence="1">
    <location>
        <begin position="89"/>
        <end position="109"/>
    </location>
</feature>
<gene>
    <name evidence="2" type="ORF">SAMN04490369_104712</name>
    <name evidence="3" type="ORF">SAMN05878438_0293</name>
</gene>
<evidence type="ECO:0000256" key="1">
    <source>
        <dbReference type="SAM" id="MobiDB-lite"/>
    </source>
</evidence>
<reference evidence="3 4" key="2">
    <citation type="submission" date="2016-11" db="EMBL/GenBank/DDBJ databases">
        <authorList>
            <person name="Jaros S."/>
            <person name="Januszkiewicz K."/>
            <person name="Wedrychowicz H."/>
        </authorList>
    </citation>
    <scope>NUCLEOTIDE SEQUENCE [LARGE SCALE GENOMIC DNA]</scope>
    <source>
        <strain evidence="3 4">ACAM 239</strain>
    </source>
</reference>
<evidence type="ECO:0000313" key="3">
    <source>
        <dbReference type="EMBL" id="SIN60852.1"/>
    </source>
</evidence>
<dbReference type="Proteomes" id="UP000185024">
    <property type="component" value="Unassembled WGS sequence"/>
</dbReference>
<dbReference type="AlphaFoldDB" id="A0A1N6IC01"/>
<dbReference type="Proteomes" id="UP000199493">
    <property type="component" value="Unassembled WGS sequence"/>
</dbReference>
<feature type="compositionally biased region" description="Acidic residues" evidence="1">
    <location>
        <begin position="99"/>
        <end position="109"/>
    </location>
</feature>
<organism evidence="3 4">
    <name type="scientific">Vreelandella aquamarina</name>
    <dbReference type="NCBI Taxonomy" id="77097"/>
    <lineage>
        <taxon>Bacteria</taxon>
        <taxon>Pseudomonadati</taxon>
        <taxon>Pseudomonadota</taxon>
        <taxon>Gammaproteobacteria</taxon>
        <taxon>Oceanospirillales</taxon>
        <taxon>Halomonadaceae</taxon>
        <taxon>Vreelandella</taxon>
    </lineage>
</organism>
<accession>A0A1H8M729</accession>
<dbReference type="RefSeq" id="WP_197746083.1">
    <property type="nucleotide sequence ID" value="NZ_AP022869.1"/>
</dbReference>
<proteinExistence type="predicted"/>
<evidence type="ECO:0000313" key="2">
    <source>
        <dbReference type="EMBL" id="SEO13060.1"/>
    </source>
</evidence>
<evidence type="ECO:0000313" key="4">
    <source>
        <dbReference type="Proteomes" id="UP000185024"/>
    </source>
</evidence>